<dbReference type="SMART" id="SM00052">
    <property type="entry name" value="EAL"/>
    <property type="match status" value="1"/>
</dbReference>
<accession>A0A1I5V3E4</accession>
<dbReference type="EMBL" id="FOWR01000035">
    <property type="protein sequence ID" value="SFQ01990.1"/>
    <property type="molecule type" value="Genomic_DNA"/>
</dbReference>
<gene>
    <name evidence="11" type="ORF">SAMN03084138_03823</name>
</gene>
<dbReference type="InterPro" id="IPR004501">
    <property type="entry name" value="PTS_EIIC_3"/>
</dbReference>
<dbReference type="PANTHER" id="PTHR33989">
    <property type="match status" value="1"/>
</dbReference>
<proteinExistence type="predicted"/>
<organism evidence="11 12">
    <name type="scientific">Enterovibrio norvegicus DSM 15893</name>
    <dbReference type="NCBI Taxonomy" id="1121869"/>
    <lineage>
        <taxon>Bacteria</taxon>
        <taxon>Pseudomonadati</taxon>
        <taxon>Pseudomonadota</taxon>
        <taxon>Gammaproteobacteria</taxon>
        <taxon>Vibrionales</taxon>
        <taxon>Vibrionaceae</taxon>
        <taxon>Enterovibrio</taxon>
    </lineage>
</organism>
<reference evidence="11 12" key="1">
    <citation type="submission" date="2016-10" db="EMBL/GenBank/DDBJ databases">
        <authorList>
            <person name="de Groot N.N."/>
        </authorList>
    </citation>
    <scope>NUCLEOTIDE SEQUENCE [LARGE SCALE GENOMIC DNA]</scope>
    <source>
        <strain evidence="11 12">DSM 15893</strain>
    </source>
</reference>
<keyword evidence="7 8" id="KW-0472">Membrane</keyword>
<evidence type="ECO:0000259" key="10">
    <source>
        <dbReference type="PROSITE" id="PS51105"/>
    </source>
</evidence>
<dbReference type="GO" id="GO:0005886">
    <property type="term" value="C:plasma membrane"/>
    <property type="evidence" value="ECO:0007669"/>
    <property type="project" value="UniProtKB-SubCell"/>
</dbReference>
<feature type="transmembrane region" description="Helical" evidence="8">
    <location>
        <begin position="329"/>
        <end position="347"/>
    </location>
</feature>
<dbReference type="GO" id="GO:0008982">
    <property type="term" value="F:protein-N(PI)-phosphohistidine-sugar phosphotransferase activity"/>
    <property type="evidence" value="ECO:0007669"/>
    <property type="project" value="InterPro"/>
</dbReference>
<dbReference type="CDD" id="cd01948">
    <property type="entry name" value="EAL"/>
    <property type="match status" value="1"/>
</dbReference>
<name>A0A1I5V3E4_9GAMM</name>
<dbReference type="InterPro" id="IPR051088">
    <property type="entry name" value="PTS_Sugar-EIIC/EIIB"/>
</dbReference>
<feature type="transmembrane region" description="Helical" evidence="8">
    <location>
        <begin position="299"/>
        <end position="323"/>
    </location>
</feature>
<feature type="transmembrane region" description="Helical" evidence="8">
    <location>
        <begin position="377"/>
        <end position="397"/>
    </location>
</feature>
<keyword evidence="6 8" id="KW-1133">Transmembrane helix</keyword>
<evidence type="ECO:0000256" key="8">
    <source>
        <dbReference type="SAM" id="Phobius"/>
    </source>
</evidence>
<evidence type="ECO:0000313" key="11">
    <source>
        <dbReference type="EMBL" id="SFQ01990.1"/>
    </source>
</evidence>
<dbReference type="InterPro" id="IPR003352">
    <property type="entry name" value="PTS_EIIC"/>
</dbReference>
<evidence type="ECO:0000256" key="2">
    <source>
        <dbReference type="ARBA" id="ARBA00022448"/>
    </source>
</evidence>
<evidence type="ECO:0000313" key="12">
    <source>
        <dbReference type="Proteomes" id="UP000182692"/>
    </source>
</evidence>
<feature type="transmembrane region" description="Helical" evidence="8">
    <location>
        <begin position="100"/>
        <end position="117"/>
    </location>
</feature>
<evidence type="ECO:0000256" key="4">
    <source>
        <dbReference type="ARBA" id="ARBA00022597"/>
    </source>
</evidence>
<keyword evidence="4" id="KW-0762">Sugar transport</keyword>
<feature type="transmembrane region" description="Helical" evidence="8">
    <location>
        <begin position="271"/>
        <end position="292"/>
    </location>
</feature>
<feature type="transmembrane region" description="Helical" evidence="8">
    <location>
        <begin position="31"/>
        <end position="52"/>
    </location>
</feature>
<dbReference type="PROSITE" id="PS50883">
    <property type="entry name" value="EAL"/>
    <property type="match status" value="1"/>
</dbReference>
<dbReference type="AlphaFoldDB" id="A0A1I5V3E4"/>
<feature type="transmembrane region" description="Helical" evidence="8">
    <location>
        <begin position="168"/>
        <end position="190"/>
    </location>
</feature>
<dbReference type="Pfam" id="PF02378">
    <property type="entry name" value="PTS_EIIC"/>
    <property type="match status" value="1"/>
</dbReference>
<evidence type="ECO:0000256" key="1">
    <source>
        <dbReference type="ARBA" id="ARBA00004651"/>
    </source>
</evidence>
<evidence type="ECO:0000256" key="6">
    <source>
        <dbReference type="ARBA" id="ARBA00022989"/>
    </source>
</evidence>
<dbReference type="Pfam" id="PF00563">
    <property type="entry name" value="EAL"/>
    <property type="match status" value="1"/>
</dbReference>
<dbReference type="GeneID" id="35873915"/>
<dbReference type="Gene3D" id="3.20.20.450">
    <property type="entry name" value="EAL domain"/>
    <property type="match status" value="1"/>
</dbReference>
<dbReference type="PROSITE" id="PS51105">
    <property type="entry name" value="PTS_EIIC_TYPE_3"/>
    <property type="match status" value="1"/>
</dbReference>
<dbReference type="InterPro" id="IPR001633">
    <property type="entry name" value="EAL_dom"/>
</dbReference>
<evidence type="ECO:0000256" key="7">
    <source>
        <dbReference type="ARBA" id="ARBA00023136"/>
    </source>
</evidence>
<keyword evidence="5 8" id="KW-0812">Transmembrane</keyword>
<dbReference type="PANTHER" id="PTHR33989:SF4">
    <property type="entry name" value="PTS SYSTEM N,N'-DIACETYLCHITOBIOSE-SPECIFIC EIIC COMPONENT"/>
    <property type="match status" value="1"/>
</dbReference>
<evidence type="ECO:0000256" key="3">
    <source>
        <dbReference type="ARBA" id="ARBA00022475"/>
    </source>
</evidence>
<feature type="domain" description="EAL" evidence="9">
    <location>
        <begin position="440"/>
        <end position="692"/>
    </location>
</feature>
<dbReference type="InterPro" id="IPR035919">
    <property type="entry name" value="EAL_sf"/>
</dbReference>
<feature type="transmembrane region" description="Helical" evidence="8">
    <location>
        <begin position="72"/>
        <end position="93"/>
    </location>
</feature>
<evidence type="ECO:0000259" key="9">
    <source>
        <dbReference type="PROSITE" id="PS50883"/>
    </source>
</evidence>
<dbReference type="RefSeq" id="WP_074928196.1">
    <property type="nucleotide sequence ID" value="NZ_FOWR01000035.1"/>
</dbReference>
<dbReference type="OrthoDB" id="6198205at2"/>
<sequence length="699" mass="77469">MKTPLMNSWLVQLLSPSLPRRSGALSALRDGMLWLVPCLILSNILIFASSLLDFFSLNEPLLMEGLHQLNGWLTSLYPYFFAASISMMLAIYWRLPRPPIAILNMAYIAVTAQILGHEGQAEATLLLFVGLTMPLYSVPLLSKLERMPFARILETELAGKPVKDSMNLMLPGALVAAVVAVVAFALNALFNYFEFDILLNAFHGMDVENNPIESGCTFAALNSMFWFVGIHGYYALTPMVEPLITALDINRTAVLAGGHAPNVMSLSTLSLFVFVGGAGATLGLSIALIAFSKSKMMRVIAITSIPLGLFNINELLLFGLPIIFNPRLFLPFLFTPLVNVVVTVLVLQMGLVAVPYTLAPMSSPIIINAYVATGGDISAIALQLFIIALNVLIYLPFVRRIDNQAKQQEVYIPSLDTTFTRREEEAYVLSVDPVREALLRSKEMEDTHKSMALFSNREFYLEYQPQINSITQKVVGMEALIRVRDQRGNVELPADFLHIFEKANMMSDIDVWVVKNSVAQCEAWIREGLEIPISVNITSPTLTNAQKVGDILLLIERVPGLIHFEITEDTLIQNEIMVGDSIRRLHEAGARVHIDDFGTGYSSLSYLNRFDIDALKIDQSFVAALSNEKGQKVFNGLIAIANELDIKIIVEGVETKEQYAYVSQKADVEVQGWYFSRAIAANDFASFNIQHTATMNANI</sequence>
<protein>
    <submittedName>
        <fullName evidence="11">PTS system, lactose/cellobiose family IIC component</fullName>
    </submittedName>
</protein>
<keyword evidence="3" id="KW-1003">Cell membrane</keyword>
<dbReference type="SUPFAM" id="SSF141868">
    <property type="entry name" value="EAL domain-like"/>
    <property type="match status" value="1"/>
</dbReference>
<evidence type="ECO:0000256" key="5">
    <source>
        <dbReference type="ARBA" id="ARBA00022692"/>
    </source>
</evidence>
<dbReference type="GO" id="GO:0009401">
    <property type="term" value="P:phosphoenolpyruvate-dependent sugar phosphotransferase system"/>
    <property type="evidence" value="ECO:0007669"/>
    <property type="project" value="InterPro"/>
</dbReference>
<feature type="domain" description="PTS EIIC type-3" evidence="10">
    <location>
        <begin position="6"/>
        <end position="397"/>
    </location>
</feature>
<feature type="transmembrane region" description="Helical" evidence="8">
    <location>
        <begin position="123"/>
        <end position="141"/>
    </location>
</feature>
<keyword evidence="2" id="KW-0813">Transport</keyword>
<comment type="subcellular location">
    <subcellularLocation>
        <location evidence="1">Cell membrane</location>
        <topology evidence="1">Multi-pass membrane protein</topology>
    </subcellularLocation>
</comment>
<dbReference type="Proteomes" id="UP000182692">
    <property type="component" value="Unassembled WGS sequence"/>
</dbReference>
<dbReference type="STRING" id="1121869.SAMN03084138_03823"/>